<gene>
    <name evidence="10" type="ordered locus">Tcur_4329</name>
</gene>
<dbReference type="OrthoDB" id="9780560at2"/>
<dbReference type="Proteomes" id="UP000001918">
    <property type="component" value="Chromosome"/>
</dbReference>
<proteinExistence type="inferred from homology"/>
<dbReference type="Pfam" id="PF02687">
    <property type="entry name" value="FtsX"/>
    <property type="match status" value="1"/>
</dbReference>
<evidence type="ECO:0000256" key="1">
    <source>
        <dbReference type="ARBA" id="ARBA00004651"/>
    </source>
</evidence>
<dbReference type="GO" id="GO:0005886">
    <property type="term" value="C:plasma membrane"/>
    <property type="evidence" value="ECO:0007669"/>
    <property type="project" value="UniProtKB-SubCell"/>
</dbReference>
<keyword evidence="3 7" id="KW-0812">Transmembrane</keyword>
<dbReference type="InterPro" id="IPR025857">
    <property type="entry name" value="MacB_PCD"/>
</dbReference>
<dbReference type="STRING" id="471852.Tcur_4329"/>
<evidence type="ECO:0000256" key="2">
    <source>
        <dbReference type="ARBA" id="ARBA00022475"/>
    </source>
</evidence>
<feature type="domain" description="ABC3 transporter permease C-terminal" evidence="8">
    <location>
        <begin position="286"/>
        <end position="399"/>
    </location>
</feature>
<accession>D1A386</accession>
<feature type="transmembrane region" description="Helical" evidence="7">
    <location>
        <begin position="28"/>
        <end position="50"/>
    </location>
</feature>
<dbReference type="InterPro" id="IPR003838">
    <property type="entry name" value="ABC3_permease_C"/>
</dbReference>
<evidence type="ECO:0000259" key="9">
    <source>
        <dbReference type="Pfam" id="PF12704"/>
    </source>
</evidence>
<keyword evidence="4 7" id="KW-1133">Transmembrane helix</keyword>
<comment type="subcellular location">
    <subcellularLocation>
        <location evidence="1">Cell membrane</location>
        <topology evidence="1">Multi-pass membrane protein</topology>
    </subcellularLocation>
</comment>
<name>D1A386_THECD</name>
<feature type="transmembrane region" description="Helical" evidence="7">
    <location>
        <begin position="327"/>
        <end position="360"/>
    </location>
</feature>
<reference evidence="10 11" key="1">
    <citation type="journal article" date="2011" name="Stand. Genomic Sci.">
        <title>Complete genome sequence of Thermomonospora curvata type strain (B9).</title>
        <authorList>
            <person name="Chertkov O."/>
            <person name="Sikorski J."/>
            <person name="Nolan M."/>
            <person name="Lapidus A."/>
            <person name="Lucas S."/>
            <person name="Del Rio T.G."/>
            <person name="Tice H."/>
            <person name="Cheng J.F."/>
            <person name="Goodwin L."/>
            <person name="Pitluck S."/>
            <person name="Liolios K."/>
            <person name="Ivanova N."/>
            <person name="Mavromatis K."/>
            <person name="Mikhailova N."/>
            <person name="Ovchinnikova G."/>
            <person name="Pati A."/>
            <person name="Chen A."/>
            <person name="Palaniappan K."/>
            <person name="Djao O.D."/>
            <person name="Land M."/>
            <person name="Hauser L."/>
            <person name="Chang Y.J."/>
            <person name="Jeffries C.D."/>
            <person name="Brettin T."/>
            <person name="Han C."/>
            <person name="Detter J.C."/>
            <person name="Rohde M."/>
            <person name="Goker M."/>
            <person name="Woyke T."/>
            <person name="Bristow J."/>
            <person name="Eisen J.A."/>
            <person name="Markowitz V."/>
            <person name="Hugenholtz P."/>
            <person name="Klenk H.P."/>
            <person name="Kyrpides N.C."/>
        </authorList>
    </citation>
    <scope>NUCLEOTIDE SEQUENCE [LARGE SCALE GENOMIC DNA]</scope>
    <source>
        <strain evidence="11">ATCC 19995 / DSM 43183 / JCM 3096 / KCTC 9072 / NBRC 15933 / NCIMB 10081 / Henssen B9</strain>
    </source>
</reference>
<dbReference type="InterPro" id="IPR050250">
    <property type="entry name" value="Macrolide_Exporter_MacB"/>
</dbReference>
<evidence type="ECO:0000313" key="11">
    <source>
        <dbReference type="Proteomes" id="UP000001918"/>
    </source>
</evidence>
<keyword evidence="2" id="KW-1003">Cell membrane</keyword>
<dbReference type="EMBL" id="CP001738">
    <property type="protein sequence ID" value="ACY99856.1"/>
    <property type="molecule type" value="Genomic_DNA"/>
</dbReference>
<dbReference type="GO" id="GO:0022857">
    <property type="term" value="F:transmembrane transporter activity"/>
    <property type="evidence" value="ECO:0007669"/>
    <property type="project" value="TreeGrafter"/>
</dbReference>
<keyword evidence="5 7" id="KW-0472">Membrane</keyword>
<feature type="transmembrane region" description="Helical" evidence="7">
    <location>
        <begin position="282"/>
        <end position="307"/>
    </location>
</feature>
<evidence type="ECO:0000256" key="3">
    <source>
        <dbReference type="ARBA" id="ARBA00022692"/>
    </source>
</evidence>
<comment type="similarity">
    <text evidence="6">Belongs to the ABC-4 integral membrane protein family.</text>
</comment>
<evidence type="ECO:0000256" key="7">
    <source>
        <dbReference type="SAM" id="Phobius"/>
    </source>
</evidence>
<dbReference type="AlphaFoldDB" id="D1A386"/>
<dbReference type="RefSeq" id="WP_012854639.1">
    <property type="nucleotide sequence ID" value="NC_013510.1"/>
</dbReference>
<organism evidence="10 11">
    <name type="scientific">Thermomonospora curvata (strain ATCC 19995 / DSM 43183 / JCM 3096 / KCTC 9072 / NBRC 15933 / NCIMB 10081 / Henssen B9)</name>
    <dbReference type="NCBI Taxonomy" id="471852"/>
    <lineage>
        <taxon>Bacteria</taxon>
        <taxon>Bacillati</taxon>
        <taxon>Actinomycetota</taxon>
        <taxon>Actinomycetes</taxon>
        <taxon>Streptosporangiales</taxon>
        <taxon>Thermomonosporaceae</taxon>
        <taxon>Thermomonospora</taxon>
    </lineage>
</organism>
<evidence type="ECO:0000259" key="8">
    <source>
        <dbReference type="Pfam" id="PF02687"/>
    </source>
</evidence>
<dbReference type="HOGENOM" id="CLU_000604_8_0_11"/>
<dbReference type="PANTHER" id="PTHR30572:SF4">
    <property type="entry name" value="ABC TRANSPORTER PERMEASE YTRF"/>
    <property type="match status" value="1"/>
</dbReference>
<protein>
    <recommendedName>
        <fullName evidence="12">ABC3 transporter permease protein domain-containing protein</fullName>
    </recommendedName>
</protein>
<feature type="domain" description="MacB-like periplasmic core" evidence="9">
    <location>
        <begin position="29"/>
        <end position="227"/>
    </location>
</feature>
<evidence type="ECO:0000256" key="6">
    <source>
        <dbReference type="ARBA" id="ARBA00038076"/>
    </source>
</evidence>
<dbReference type="KEGG" id="tcu:Tcur_4329"/>
<dbReference type="PANTHER" id="PTHR30572">
    <property type="entry name" value="MEMBRANE COMPONENT OF TRANSPORTER-RELATED"/>
    <property type="match status" value="1"/>
</dbReference>
<evidence type="ECO:0000256" key="5">
    <source>
        <dbReference type="ARBA" id="ARBA00023136"/>
    </source>
</evidence>
<dbReference type="eggNOG" id="COG0577">
    <property type="taxonomic scope" value="Bacteria"/>
</dbReference>
<keyword evidence="11" id="KW-1185">Reference proteome</keyword>
<evidence type="ECO:0000256" key="4">
    <source>
        <dbReference type="ARBA" id="ARBA00022989"/>
    </source>
</evidence>
<dbReference type="Pfam" id="PF12704">
    <property type="entry name" value="MacB_PCD"/>
    <property type="match status" value="1"/>
</dbReference>
<feature type="transmembrane region" description="Helical" evidence="7">
    <location>
        <begin position="366"/>
        <end position="389"/>
    </location>
</feature>
<evidence type="ECO:0008006" key="12">
    <source>
        <dbReference type="Google" id="ProtNLM"/>
    </source>
</evidence>
<sequence>MRFLRRIPLPADLAAEVAAGLLVRPGRLALTAAGTVLGIAALVATLGLAATAGNHIVTRFDELAATEVVVQPAHAGEPGEEPAGVLPWDAQTRLERLNGVRAAGTLTKIETGDLPIRSVALEDPLAAALPQTPVLAASPGLRHAVRGELAAGRWFDRGHDARRSRVAVIGQGLARRLNIAQPALRPAVFIGDEAFTVIGILKSAAREATLTDSIILPDGTARDLYGLDHPEKVYIDTAIGAARLIARQAPTALAPQAPDSLVAQMPPEPALVRARVSGDVQAMLVLLGGLSLIVGGFGIANTTLVSVMERRGEIALRRSLGAQRRQIAVQFLVESAAIGLLGGIVGASLGVVVTVAVAAVQSWTPVLAAWLPLAGIGFGALIGLLAGAYPALRAARLEPIDVLRGEG</sequence>
<evidence type="ECO:0000313" key="10">
    <source>
        <dbReference type="EMBL" id="ACY99856.1"/>
    </source>
</evidence>